<dbReference type="KEGG" id="doe:DENOEST_2201"/>
<feature type="domain" description="MucB/RseB N-terminal" evidence="5">
    <location>
        <begin position="28"/>
        <end position="201"/>
    </location>
</feature>
<dbReference type="Proteomes" id="UP000515733">
    <property type="component" value="Chromosome"/>
</dbReference>
<dbReference type="InterPro" id="IPR005588">
    <property type="entry name" value="MucB_RseB"/>
</dbReference>
<organism evidence="7 8">
    <name type="scientific">Denitratisoma oestradiolicum</name>
    <dbReference type="NCBI Taxonomy" id="311182"/>
    <lineage>
        <taxon>Bacteria</taxon>
        <taxon>Pseudomonadati</taxon>
        <taxon>Pseudomonadota</taxon>
        <taxon>Betaproteobacteria</taxon>
        <taxon>Nitrosomonadales</taxon>
        <taxon>Sterolibacteriaceae</taxon>
        <taxon>Denitratisoma</taxon>
    </lineage>
</organism>
<evidence type="ECO:0000256" key="2">
    <source>
        <dbReference type="ARBA" id="ARBA00008150"/>
    </source>
</evidence>
<dbReference type="RefSeq" id="WP_145770908.1">
    <property type="nucleotide sequence ID" value="NZ_LR778301.1"/>
</dbReference>
<dbReference type="Pfam" id="PF17188">
    <property type="entry name" value="MucB_RseB_C"/>
    <property type="match status" value="1"/>
</dbReference>
<evidence type="ECO:0000256" key="3">
    <source>
        <dbReference type="ARBA" id="ARBA00022729"/>
    </source>
</evidence>
<dbReference type="Gene3D" id="2.50.20.10">
    <property type="entry name" value="Lipoprotein localisation LolA/LolB/LppX"/>
    <property type="match status" value="1"/>
</dbReference>
<dbReference type="GO" id="GO:0045152">
    <property type="term" value="F:antisigma factor binding"/>
    <property type="evidence" value="ECO:0007669"/>
    <property type="project" value="TreeGrafter"/>
</dbReference>
<dbReference type="PIRSF" id="PIRSF005427">
    <property type="entry name" value="RseB"/>
    <property type="match status" value="1"/>
</dbReference>
<dbReference type="InterPro" id="IPR033434">
    <property type="entry name" value="MucB/RseB_N"/>
</dbReference>
<dbReference type="Gene3D" id="3.30.200.100">
    <property type="entry name" value="MucB/RseB, C-terminal domain"/>
    <property type="match status" value="1"/>
</dbReference>
<feature type="domain" description="MucB/RseB C-terminal" evidence="6">
    <location>
        <begin position="224"/>
        <end position="321"/>
    </location>
</feature>
<dbReference type="PANTHER" id="PTHR38782">
    <property type="match status" value="1"/>
</dbReference>
<accession>A0A6S6Y2C4</accession>
<dbReference type="OrthoDB" id="7067274at2"/>
<proteinExistence type="inferred from homology"/>
<evidence type="ECO:0000259" key="5">
    <source>
        <dbReference type="Pfam" id="PF03888"/>
    </source>
</evidence>
<dbReference type="InterPro" id="IPR033436">
    <property type="entry name" value="MucB/RseB_C"/>
</dbReference>
<protein>
    <recommendedName>
        <fullName evidence="9">Sigma E regulatory protein, MucB/RseB</fullName>
    </recommendedName>
</protein>
<sequence length="325" mass="36798">MMPWRCLLLCLASWSLAPGALAENTPDTLQWLQKVANSARRLNYSGVFVYQEGSRSETSRIAHLLENGRELERTETLDDSPREVVREGDEIKCYIPDQRLLVMERSKGRRSFPAVLPERLTTLTDYYNIRRGPPGRVAGFDAQTILVDPKDELRYRRQFWVEAQSGLMLKASLLDEGGNPRESFTFTEVRIGGPVDRESLKVHARLKGGDWRVHDTRSRDMTPDDDEWVFRAPLPGFHRMSGMKRKSRRDGNEMTHLVFSDGLAAISVFIKPLDLASPRPESGVFAMGAVNVYKRLLGNHLLTALGDVPPVALVRLVDGIEARRK</sequence>
<dbReference type="EMBL" id="LR778301">
    <property type="protein sequence ID" value="CAB1369366.1"/>
    <property type="molecule type" value="Genomic_DNA"/>
</dbReference>
<dbReference type="Pfam" id="PF03888">
    <property type="entry name" value="MucB_RseB"/>
    <property type="match status" value="1"/>
</dbReference>
<evidence type="ECO:0000313" key="8">
    <source>
        <dbReference type="Proteomes" id="UP000515733"/>
    </source>
</evidence>
<evidence type="ECO:0000256" key="4">
    <source>
        <dbReference type="ARBA" id="ARBA00022764"/>
    </source>
</evidence>
<dbReference type="InterPro" id="IPR038484">
    <property type="entry name" value="MucB/RseB_C_sf"/>
</dbReference>
<keyword evidence="3" id="KW-0732">Signal</keyword>
<comment type="similarity">
    <text evidence="2">Belongs to the RseB family.</text>
</comment>
<gene>
    <name evidence="7" type="ORF">DENOEST_2201</name>
</gene>
<evidence type="ECO:0000259" key="6">
    <source>
        <dbReference type="Pfam" id="PF17188"/>
    </source>
</evidence>
<reference evidence="7 8" key="1">
    <citation type="submission" date="2020-03" db="EMBL/GenBank/DDBJ databases">
        <authorList>
            <consortium name="Genoscope - CEA"/>
            <person name="William W."/>
        </authorList>
    </citation>
    <scope>NUCLEOTIDE SEQUENCE [LARGE SCALE GENOMIC DNA]</scope>
    <source>
        <strain evidence="8">DSM 16959</strain>
    </source>
</reference>
<dbReference type="GO" id="GO:0030288">
    <property type="term" value="C:outer membrane-bounded periplasmic space"/>
    <property type="evidence" value="ECO:0007669"/>
    <property type="project" value="TreeGrafter"/>
</dbReference>
<keyword evidence="8" id="KW-1185">Reference proteome</keyword>
<evidence type="ECO:0000313" key="7">
    <source>
        <dbReference type="EMBL" id="CAB1369366.1"/>
    </source>
</evidence>
<comment type="subcellular location">
    <subcellularLocation>
        <location evidence="1">Periplasm</location>
    </subcellularLocation>
</comment>
<dbReference type="GO" id="GO:0032885">
    <property type="term" value="P:regulation of polysaccharide biosynthetic process"/>
    <property type="evidence" value="ECO:0007669"/>
    <property type="project" value="TreeGrafter"/>
</dbReference>
<evidence type="ECO:0000256" key="1">
    <source>
        <dbReference type="ARBA" id="ARBA00004418"/>
    </source>
</evidence>
<dbReference type="PANTHER" id="PTHR38782:SF1">
    <property type="entry name" value="SIGMA-E FACTOR REGULATORY PROTEIN RSEB"/>
    <property type="match status" value="1"/>
</dbReference>
<keyword evidence="4" id="KW-0574">Periplasm</keyword>
<name>A0A6S6Y2C4_9PROT</name>
<evidence type="ECO:0008006" key="9">
    <source>
        <dbReference type="Google" id="ProtNLM"/>
    </source>
</evidence>
<dbReference type="CDD" id="cd16327">
    <property type="entry name" value="RseB"/>
    <property type="match status" value="1"/>
</dbReference>
<dbReference type="AlphaFoldDB" id="A0A6S6Y2C4"/>